<dbReference type="AlphaFoldDB" id="A0A0D0CPQ8"/>
<dbReference type="InParanoid" id="A0A0D0CPQ8"/>
<reference evidence="2" key="2">
    <citation type="submission" date="2015-01" db="EMBL/GenBank/DDBJ databases">
        <title>Evolutionary Origins and Diversification of the Mycorrhizal Mutualists.</title>
        <authorList>
            <consortium name="DOE Joint Genome Institute"/>
            <consortium name="Mycorrhizal Genomics Consortium"/>
            <person name="Kohler A."/>
            <person name="Kuo A."/>
            <person name="Nagy L.G."/>
            <person name="Floudas D."/>
            <person name="Copeland A."/>
            <person name="Barry K.W."/>
            <person name="Cichocki N."/>
            <person name="Veneault-Fourrey C."/>
            <person name="LaButti K."/>
            <person name="Lindquist E.A."/>
            <person name="Lipzen A."/>
            <person name="Lundell T."/>
            <person name="Morin E."/>
            <person name="Murat C."/>
            <person name="Riley R."/>
            <person name="Ohm R."/>
            <person name="Sun H."/>
            <person name="Tunlid A."/>
            <person name="Henrissat B."/>
            <person name="Grigoriev I.V."/>
            <person name="Hibbett D.S."/>
            <person name="Martin F."/>
        </authorList>
    </citation>
    <scope>NUCLEOTIDE SEQUENCE [LARGE SCALE GENOMIC DNA]</scope>
    <source>
        <strain evidence="2">Ve08.2h10</strain>
    </source>
</reference>
<name>A0A0D0CPQ8_9AGAM</name>
<reference evidence="1 2" key="1">
    <citation type="submission" date="2014-04" db="EMBL/GenBank/DDBJ databases">
        <authorList>
            <consortium name="DOE Joint Genome Institute"/>
            <person name="Kuo A."/>
            <person name="Kohler A."/>
            <person name="Jargeat P."/>
            <person name="Nagy L.G."/>
            <person name="Floudas D."/>
            <person name="Copeland A."/>
            <person name="Barry K.W."/>
            <person name="Cichocki N."/>
            <person name="Veneault-Fourrey C."/>
            <person name="LaButti K."/>
            <person name="Lindquist E.A."/>
            <person name="Lipzen A."/>
            <person name="Lundell T."/>
            <person name="Morin E."/>
            <person name="Murat C."/>
            <person name="Sun H."/>
            <person name="Tunlid A."/>
            <person name="Henrissat B."/>
            <person name="Grigoriev I.V."/>
            <person name="Hibbett D.S."/>
            <person name="Martin F."/>
            <person name="Nordberg H.P."/>
            <person name="Cantor M.N."/>
            <person name="Hua S.X."/>
        </authorList>
    </citation>
    <scope>NUCLEOTIDE SEQUENCE [LARGE SCALE GENOMIC DNA]</scope>
    <source>
        <strain evidence="1 2">Ve08.2h10</strain>
    </source>
</reference>
<evidence type="ECO:0000313" key="1">
    <source>
        <dbReference type="EMBL" id="KIK84892.1"/>
    </source>
</evidence>
<gene>
    <name evidence="1" type="ORF">PAXRUDRAFT_152805</name>
</gene>
<accession>A0A0D0CPQ8</accession>
<protein>
    <submittedName>
        <fullName evidence="1">Unplaced genomic scaffold scaffold_749, whole genome shotgun sequence</fullName>
    </submittedName>
</protein>
<dbReference type="EMBL" id="KN825571">
    <property type="protein sequence ID" value="KIK84892.1"/>
    <property type="molecule type" value="Genomic_DNA"/>
</dbReference>
<organism evidence="1 2">
    <name type="scientific">Paxillus rubicundulus Ve08.2h10</name>
    <dbReference type="NCBI Taxonomy" id="930991"/>
    <lineage>
        <taxon>Eukaryota</taxon>
        <taxon>Fungi</taxon>
        <taxon>Dikarya</taxon>
        <taxon>Basidiomycota</taxon>
        <taxon>Agaricomycotina</taxon>
        <taxon>Agaricomycetes</taxon>
        <taxon>Agaricomycetidae</taxon>
        <taxon>Boletales</taxon>
        <taxon>Paxilineae</taxon>
        <taxon>Paxillaceae</taxon>
        <taxon>Paxillus</taxon>
    </lineage>
</organism>
<proteinExistence type="predicted"/>
<sequence>DEWKAQIAHQTKPLPRHSKDCTAEEIGKVLPLEKSVDHHHTHINVLQQELASPGIVDITDKIHCSAHSESMQNSSTQALILKQRSSGLLACVDLEAMKKDKYLQASLDTCALKICIWEQVCHHKFEIKHLECSYRNTIKEHKLHTNVESSIKHCEPTILKLVKAYNTVCDNIHALMQVGRAPRDAIPPRPILCEDLFQLDIDDDIWLDVVVEGDAGVSPGWLADEEVCQGIHLVLQLDCCEEEEWRLSRECTTMQEWFKREWASIIHAEEAAGWDMIYQLQRRTDGLVSVYIQWESKVQHITTAWKMGPTWGPTSSEVAHVVYTQYHASVM</sequence>
<feature type="non-terminal residue" evidence="1">
    <location>
        <position position="1"/>
    </location>
</feature>
<keyword evidence="2" id="KW-1185">Reference proteome</keyword>
<dbReference type="Proteomes" id="UP000054538">
    <property type="component" value="Unassembled WGS sequence"/>
</dbReference>
<dbReference type="OrthoDB" id="3259165at2759"/>
<evidence type="ECO:0000313" key="2">
    <source>
        <dbReference type="Proteomes" id="UP000054538"/>
    </source>
</evidence>
<dbReference type="HOGENOM" id="CLU_055157_2_0_1"/>